<evidence type="ECO:0000313" key="2">
    <source>
        <dbReference type="EnsemblPlants" id="KEH22979"/>
    </source>
</evidence>
<protein>
    <submittedName>
        <fullName evidence="1 2">Uncharacterized protein</fullName>
    </submittedName>
</protein>
<dbReference type="Proteomes" id="UP000002051">
    <property type="component" value="Unassembled WGS sequence"/>
</dbReference>
<reference evidence="2" key="3">
    <citation type="submission" date="2015-04" db="UniProtKB">
        <authorList>
            <consortium name="EnsemblPlants"/>
        </authorList>
    </citation>
    <scope>IDENTIFICATION</scope>
    <source>
        <strain evidence="2">cv. Jemalong A17</strain>
    </source>
</reference>
<reference evidence="1 3" key="1">
    <citation type="journal article" date="2011" name="Nature">
        <title>The Medicago genome provides insight into the evolution of rhizobial symbioses.</title>
        <authorList>
            <person name="Young N.D."/>
            <person name="Debelle F."/>
            <person name="Oldroyd G.E."/>
            <person name="Geurts R."/>
            <person name="Cannon S.B."/>
            <person name="Udvardi M.K."/>
            <person name="Benedito V.A."/>
            <person name="Mayer K.F."/>
            <person name="Gouzy J."/>
            <person name="Schoof H."/>
            <person name="Van de Peer Y."/>
            <person name="Proost S."/>
            <person name="Cook D.R."/>
            <person name="Meyers B.C."/>
            <person name="Spannagl M."/>
            <person name="Cheung F."/>
            <person name="De Mita S."/>
            <person name="Krishnakumar V."/>
            <person name="Gundlach H."/>
            <person name="Zhou S."/>
            <person name="Mudge J."/>
            <person name="Bharti A.K."/>
            <person name="Murray J.D."/>
            <person name="Naoumkina M.A."/>
            <person name="Rosen B."/>
            <person name="Silverstein K.A."/>
            <person name="Tang H."/>
            <person name="Rombauts S."/>
            <person name="Zhao P.X."/>
            <person name="Zhou P."/>
            <person name="Barbe V."/>
            <person name="Bardou P."/>
            <person name="Bechner M."/>
            <person name="Bellec A."/>
            <person name="Berger A."/>
            <person name="Berges H."/>
            <person name="Bidwell S."/>
            <person name="Bisseling T."/>
            <person name="Choisne N."/>
            <person name="Couloux A."/>
            <person name="Denny R."/>
            <person name="Deshpande S."/>
            <person name="Dai X."/>
            <person name="Doyle J.J."/>
            <person name="Dudez A.M."/>
            <person name="Farmer A.D."/>
            <person name="Fouteau S."/>
            <person name="Franken C."/>
            <person name="Gibelin C."/>
            <person name="Gish J."/>
            <person name="Goldstein S."/>
            <person name="Gonzalez A.J."/>
            <person name="Green P.J."/>
            <person name="Hallab A."/>
            <person name="Hartog M."/>
            <person name="Hua A."/>
            <person name="Humphray S.J."/>
            <person name="Jeong D.H."/>
            <person name="Jing Y."/>
            <person name="Jocker A."/>
            <person name="Kenton S.M."/>
            <person name="Kim D.J."/>
            <person name="Klee K."/>
            <person name="Lai H."/>
            <person name="Lang C."/>
            <person name="Lin S."/>
            <person name="Macmil S.L."/>
            <person name="Magdelenat G."/>
            <person name="Matthews L."/>
            <person name="McCorrison J."/>
            <person name="Monaghan E.L."/>
            <person name="Mun J.H."/>
            <person name="Najar F.Z."/>
            <person name="Nicholson C."/>
            <person name="Noirot C."/>
            <person name="O'Bleness M."/>
            <person name="Paule C.R."/>
            <person name="Poulain J."/>
            <person name="Prion F."/>
            <person name="Qin B."/>
            <person name="Qu C."/>
            <person name="Retzel E.F."/>
            <person name="Riddle C."/>
            <person name="Sallet E."/>
            <person name="Samain S."/>
            <person name="Samson N."/>
            <person name="Sanders I."/>
            <person name="Saurat O."/>
            <person name="Scarpelli C."/>
            <person name="Schiex T."/>
            <person name="Segurens B."/>
            <person name="Severin A.J."/>
            <person name="Sherrier D.J."/>
            <person name="Shi R."/>
            <person name="Sims S."/>
            <person name="Singer S.R."/>
            <person name="Sinharoy S."/>
            <person name="Sterck L."/>
            <person name="Viollet A."/>
            <person name="Wang B.B."/>
            <person name="Wang K."/>
            <person name="Wang M."/>
            <person name="Wang X."/>
            <person name="Warfsmann J."/>
            <person name="Weissenbach J."/>
            <person name="White D.D."/>
            <person name="White J.D."/>
            <person name="Wiley G.B."/>
            <person name="Wincker P."/>
            <person name="Xing Y."/>
            <person name="Yang L."/>
            <person name="Yao Z."/>
            <person name="Ying F."/>
            <person name="Zhai J."/>
            <person name="Zhou L."/>
            <person name="Zuber A."/>
            <person name="Denarie J."/>
            <person name="Dixon R.A."/>
            <person name="May G.D."/>
            <person name="Schwartz D.C."/>
            <person name="Rogers J."/>
            <person name="Quetier F."/>
            <person name="Town C.D."/>
            <person name="Roe B.A."/>
        </authorList>
    </citation>
    <scope>NUCLEOTIDE SEQUENCE [LARGE SCALE GENOMIC DNA]</scope>
    <source>
        <strain evidence="1">A17</strain>
        <strain evidence="2 3">cv. Jemalong A17</strain>
    </source>
</reference>
<organism evidence="1 3">
    <name type="scientific">Medicago truncatula</name>
    <name type="common">Barrel medic</name>
    <name type="synonym">Medicago tribuloides</name>
    <dbReference type="NCBI Taxonomy" id="3880"/>
    <lineage>
        <taxon>Eukaryota</taxon>
        <taxon>Viridiplantae</taxon>
        <taxon>Streptophyta</taxon>
        <taxon>Embryophyta</taxon>
        <taxon>Tracheophyta</taxon>
        <taxon>Spermatophyta</taxon>
        <taxon>Magnoliopsida</taxon>
        <taxon>eudicotyledons</taxon>
        <taxon>Gunneridae</taxon>
        <taxon>Pentapetalae</taxon>
        <taxon>rosids</taxon>
        <taxon>fabids</taxon>
        <taxon>Fabales</taxon>
        <taxon>Fabaceae</taxon>
        <taxon>Papilionoideae</taxon>
        <taxon>50 kb inversion clade</taxon>
        <taxon>NPAAA clade</taxon>
        <taxon>Hologalegina</taxon>
        <taxon>IRL clade</taxon>
        <taxon>Trifolieae</taxon>
        <taxon>Medicago</taxon>
    </lineage>
</organism>
<name>A0A072TZN5_MEDTR</name>
<sequence length="87" mass="10400">MENESVDQKNRGDVPIIDDSQKVQRDLSIVKGSRDEFSKRFRANLNTGDLPNGEKYDSYWLVYAKEFDREYYLFVVRFIKDWLVMPN</sequence>
<accession>A0A072TZN5</accession>
<keyword evidence="3" id="KW-1185">Reference proteome</keyword>
<evidence type="ECO:0000313" key="3">
    <source>
        <dbReference type="Proteomes" id="UP000002051"/>
    </source>
</evidence>
<dbReference type="AlphaFoldDB" id="A0A072TZN5"/>
<reference evidence="1 3" key="2">
    <citation type="journal article" date="2014" name="BMC Genomics">
        <title>An improved genome release (version Mt4.0) for the model legume Medicago truncatula.</title>
        <authorList>
            <person name="Tang H."/>
            <person name="Krishnakumar V."/>
            <person name="Bidwell S."/>
            <person name="Rosen B."/>
            <person name="Chan A."/>
            <person name="Zhou S."/>
            <person name="Gentzbittel L."/>
            <person name="Childs K.L."/>
            <person name="Yandell M."/>
            <person name="Gundlach H."/>
            <person name="Mayer K.F."/>
            <person name="Schwartz D.C."/>
            <person name="Town C.D."/>
        </authorList>
    </citation>
    <scope>GENOME REANNOTATION</scope>
    <source>
        <strain evidence="1">A17</strain>
        <strain evidence="2 3">cv. Jemalong A17</strain>
    </source>
</reference>
<gene>
    <name evidence="1" type="ordered locus">MTR_7g063340</name>
</gene>
<proteinExistence type="predicted"/>
<dbReference type="HOGENOM" id="CLU_2486829_0_0_1"/>
<evidence type="ECO:0000313" key="1">
    <source>
        <dbReference type="EMBL" id="KEH22979.1"/>
    </source>
</evidence>
<dbReference type="EMBL" id="CM001223">
    <property type="protein sequence ID" value="KEH22979.1"/>
    <property type="molecule type" value="Genomic_DNA"/>
</dbReference>
<dbReference type="EnsemblPlants" id="KEH22979">
    <property type="protein sequence ID" value="KEH22979"/>
    <property type="gene ID" value="MTR_7g063340"/>
</dbReference>